<gene>
    <name evidence="1" type="ORF">TUBRATIS_30860</name>
</gene>
<evidence type="ECO:0000313" key="2">
    <source>
        <dbReference type="Proteomes" id="UP000282876"/>
    </source>
</evidence>
<organism evidence="1 2">
    <name type="scientific">Tubulinosema ratisbonensis</name>
    <dbReference type="NCBI Taxonomy" id="291195"/>
    <lineage>
        <taxon>Eukaryota</taxon>
        <taxon>Fungi</taxon>
        <taxon>Fungi incertae sedis</taxon>
        <taxon>Microsporidia</taxon>
        <taxon>Tubulinosematoidea</taxon>
        <taxon>Tubulinosematidae</taxon>
        <taxon>Tubulinosema</taxon>
    </lineage>
</organism>
<sequence length="182" mass="22193">MFLIYIFKLVNLAYVKNDQISFYRYIYNDFGTDLSIWDKSKNKFYLFTKFILLKKTRLPELTIPNFLEVLFLEICDQAKMICKTDLLKEPFNLKMVKELRINCILLLNGYLEMKRDKNYVKEVKFLEDFFEKFKMLFDKKNDKMIEEYIVNYLKQAVSLLKKDRSQEYYADILFIPHEEVIQ</sequence>
<dbReference type="VEuPathDB" id="MicrosporidiaDB:TUBRATIS_30860"/>
<dbReference type="Proteomes" id="UP000282876">
    <property type="component" value="Unassembled WGS sequence"/>
</dbReference>
<comment type="caution">
    <text evidence="1">The sequence shown here is derived from an EMBL/GenBank/DDBJ whole genome shotgun (WGS) entry which is preliminary data.</text>
</comment>
<keyword evidence="2" id="KW-1185">Reference proteome</keyword>
<protein>
    <submittedName>
        <fullName evidence="1">Uncharacterized protein</fullName>
    </submittedName>
</protein>
<proteinExistence type="predicted"/>
<reference evidence="1 2" key="1">
    <citation type="submission" date="2018-10" db="EMBL/GenBank/DDBJ databases">
        <title>Draft genome sequence of the microsporidian Tubulinosema ratisbonensis.</title>
        <authorList>
            <person name="Polonais V."/>
            <person name="Peyretaillade E."/>
            <person name="Niehus S."/>
            <person name="Wawrzyniak I."/>
            <person name="Franchet A."/>
            <person name="Gaspin C."/>
            <person name="Reichstadt M."/>
            <person name="Belser C."/>
            <person name="Labadie K."/>
            <person name="Delbac F."/>
            <person name="Ferrandon D."/>
        </authorList>
    </citation>
    <scope>NUCLEOTIDE SEQUENCE [LARGE SCALE GENOMIC DNA]</scope>
    <source>
        <strain evidence="1 2">Franzen</strain>
    </source>
</reference>
<name>A0A437AH88_9MICR</name>
<dbReference type="AlphaFoldDB" id="A0A437AH88"/>
<dbReference type="EMBL" id="RCSS01000938">
    <property type="protein sequence ID" value="RVD90486.1"/>
    <property type="molecule type" value="Genomic_DNA"/>
</dbReference>
<accession>A0A437AH88</accession>
<evidence type="ECO:0000313" key="1">
    <source>
        <dbReference type="EMBL" id="RVD90486.1"/>
    </source>
</evidence>